<proteinExistence type="predicted"/>
<gene>
    <name evidence="1" type="ORF">O3303_17430</name>
</gene>
<dbReference type="Proteomes" id="UP001211005">
    <property type="component" value="Chromosome"/>
</dbReference>
<keyword evidence="2" id="KW-1185">Reference proteome</keyword>
<accession>A0ABY7LMA5</accession>
<protein>
    <submittedName>
        <fullName evidence="1">Uncharacterized protein</fullName>
    </submittedName>
</protein>
<dbReference type="RefSeq" id="WP_269559650.1">
    <property type="nucleotide sequence ID" value="NZ_CP114767.1"/>
</dbReference>
<reference evidence="1 2" key="1">
    <citation type="submission" date="2022-12" db="EMBL/GenBank/DDBJ databases">
        <title>Hymenobacter canadensis sp. nov. isolated from lake water of the Cambridge Bay, Canada.</title>
        <authorList>
            <person name="Kim W.H."/>
            <person name="Lee Y.M."/>
        </authorList>
    </citation>
    <scope>NUCLEOTIDE SEQUENCE [LARGE SCALE GENOMIC DNA]</scope>
    <source>
        <strain evidence="1 2">PAMC 29467</strain>
    </source>
</reference>
<organism evidence="1 2">
    <name type="scientific">Hymenobacter canadensis</name>
    <dbReference type="NCBI Taxonomy" id="2999067"/>
    <lineage>
        <taxon>Bacteria</taxon>
        <taxon>Pseudomonadati</taxon>
        <taxon>Bacteroidota</taxon>
        <taxon>Cytophagia</taxon>
        <taxon>Cytophagales</taxon>
        <taxon>Hymenobacteraceae</taxon>
        <taxon>Hymenobacter</taxon>
    </lineage>
</organism>
<sequence>MKSLLRFFLLFGLIIIGKVAKEPTGFSEITKAMHAMESTPVSPVVLLQQPDVQAGSPAGDFEMWQPTSSTANAVTSFH</sequence>
<evidence type="ECO:0000313" key="2">
    <source>
        <dbReference type="Proteomes" id="UP001211005"/>
    </source>
</evidence>
<evidence type="ECO:0000313" key="1">
    <source>
        <dbReference type="EMBL" id="WBA41584.1"/>
    </source>
</evidence>
<dbReference type="EMBL" id="CP114767">
    <property type="protein sequence ID" value="WBA41584.1"/>
    <property type="molecule type" value="Genomic_DNA"/>
</dbReference>
<name>A0ABY7LMA5_9BACT</name>